<evidence type="ECO:0000259" key="3">
    <source>
        <dbReference type="Pfam" id="PF17775"/>
    </source>
</evidence>
<protein>
    <recommendedName>
        <fullName evidence="2">UPF0225 protein ACFP3R_06190</fullName>
    </recommendedName>
</protein>
<evidence type="ECO:0000313" key="4">
    <source>
        <dbReference type="EMBL" id="MFC6088858.1"/>
    </source>
</evidence>
<gene>
    <name evidence="4" type="ORF">ACFP3R_06190</name>
</gene>
<dbReference type="InterPro" id="IPR004027">
    <property type="entry name" value="SEC_C_motif"/>
</dbReference>
<dbReference type="HAMAP" id="MF_00612">
    <property type="entry name" value="UPF0225"/>
    <property type="match status" value="1"/>
</dbReference>
<dbReference type="Pfam" id="PF17775">
    <property type="entry name" value="YchJ_M-like"/>
    <property type="match status" value="1"/>
</dbReference>
<dbReference type="Proteomes" id="UP001596220">
    <property type="component" value="Unassembled WGS sequence"/>
</dbReference>
<sequence>MTADRCPCGAGEPYEACCAPYHEGLKKPPTAEALMRSRYSAFALGHEDYLLDTWHPTTRPRSLDLDPDQRWTHLEVLSRTDGTLFQTTGTVEFRAHYRRRGERDVLHETSRFTRDNGTWSYLGPT</sequence>
<proteinExistence type="inferred from homology"/>
<dbReference type="Gene3D" id="3.10.450.50">
    <property type="match status" value="1"/>
</dbReference>
<evidence type="ECO:0000256" key="1">
    <source>
        <dbReference type="ARBA" id="ARBA00010839"/>
    </source>
</evidence>
<keyword evidence="5" id="KW-1185">Reference proteome</keyword>
<feature type="domain" description="YchJ-like middle NTF2-like" evidence="3">
    <location>
        <begin position="30"/>
        <end position="122"/>
    </location>
</feature>
<organism evidence="4 5">
    <name type="scientific">Saccharothrix lopnurensis</name>
    <dbReference type="NCBI Taxonomy" id="1670621"/>
    <lineage>
        <taxon>Bacteria</taxon>
        <taxon>Bacillati</taxon>
        <taxon>Actinomycetota</taxon>
        <taxon>Actinomycetes</taxon>
        <taxon>Pseudonocardiales</taxon>
        <taxon>Pseudonocardiaceae</taxon>
        <taxon>Saccharothrix</taxon>
    </lineage>
</organism>
<comment type="similarity">
    <text evidence="1 2">Belongs to the UPF0225 family.</text>
</comment>
<accession>A0ABW1P001</accession>
<dbReference type="SUPFAM" id="SSF54427">
    <property type="entry name" value="NTF2-like"/>
    <property type="match status" value="1"/>
</dbReference>
<dbReference type="InterPro" id="IPR032710">
    <property type="entry name" value="NTF2-like_dom_sf"/>
</dbReference>
<dbReference type="PANTHER" id="PTHR33747">
    <property type="entry name" value="UPF0225 PROTEIN SCO1677"/>
    <property type="match status" value="1"/>
</dbReference>
<evidence type="ECO:0000313" key="5">
    <source>
        <dbReference type="Proteomes" id="UP001596220"/>
    </source>
</evidence>
<evidence type="ECO:0000256" key="2">
    <source>
        <dbReference type="HAMAP-Rule" id="MF_00612"/>
    </source>
</evidence>
<dbReference type="RefSeq" id="WP_380633675.1">
    <property type="nucleotide sequence ID" value="NZ_JBHSQO010000004.1"/>
</dbReference>
<dbReference type="EMBL" id="JBHSQO010000004">
    <property type="protein sequence ID" value="MFC6088858.1"/>
    <property type="molecule type" value="Genomic_DNA"/>
</dbReference>
<dbReference type="PANTHER" id="PTHR33747:SF1">
    <property type="entry name" value="ADENYLATE CYCLASE-ASSOCIATED CAP C-TERMINAL DOMAIN-CONTAINING PROTEIN"/>
    <property type="match status" value="1"/>
</dbReference>
<name>A0ABW1P001_9PSEU</name>
<reference evidence="5" key="1">
    <citation type="journal article" date="2019" name="Int. J. Syst. Evol. Microbiol.">
        <title>The Global Catalogue of Microorganisms (GCM) 10K type strain sequencing project: providing services to taxonomists for standard genome sequencing and annotation.</title>
        <authorList>
            <consortium name="The Broad Institute Genomics Platform"/>
            <consortium name="The Broad Institute Genome Sequencing Center for Infectious Disease"/>
            <person name="Wu L."/>
            <person name="Ma J."/>
        </authorList>
    </citation>
    <scope>NUCLEOTIDE SEQUENCE [LARGE SCALE GENOMIC DNA]</scope>
    <source>
        <strain evidence="5">CGMCC 4.7246</strain>
    </source>
</reference>
<dbReference type="InterPro" id="IPR048469">
    <property type="entry name" value="YchJ-like_M"/>
</dbReference>
<dbReference type="InterPro" id="IPR023006">
    <property type="entry name" value="YchJ-like"/>
</dbReference>
<dbReference type="Pfam" id="PF02810">
    <property type="entry name" value="SEC-C"/>
    <property type="match status" value="1"/>
</dbReference>
<comment type="caution">
    <text evidence="4">The sequence shown here is derived from an EMBL/GenBank/DDBJ whole genome shotgun (WGS) entry which is preliminary data.</text>
</comment>